<feature type="compositionally biased region" description="Low complexity" evidence="1">
    <location>
        <begin position="234"/>
        <end position="246"/>
    </location>
</feature>
<name>A0A644YAS8_9ZZZZ</name>
<comment type="caution">
    <text evidence="4">The sequence shown here is derived from an EMBL/GenBank/DDBJ whole genome shotgun (WGS) entry which is preliminary data.</text>
</comment>
<dbReference type="AlphaFoldDB" id="A0A644YAS8"/>
<dbReference type="InterPro" id="IPR057561">
    <property type="entry name" value="NADase_transloc"/>
</dbReference>
<evidence type="ECO:0000313" key="4">
    <source>
        <dbReference type="EMBL" id="MPM25722.1"/>
    </source>
</evidence>
<feature type="region of interest" description="Disordered" evidence="1">
    <location>
        <begin position="210"/>
        <end position="253"/>
    </location>
</feature>
<accession>A0A644YAS8</accession>
<keyword evidence="2" id="KW-0472">Membrane</keyword>
<feature type="compositionally biased region" description="Polar residues" evidence="1">
    <location>
        <begin position="210"/>
        <end position="233"/>
    </location>
</feature>
<evidence type="ECO:0000259" key="3">
    <source>
        <dbReference type="Pfam" id="PF25302"/>
    </source>
</evidence>
<evidence type="ECO:0000256" key="1">
    <source>
        <dbReference type="SAM" id="MobiDB-lite"/>
    </source>
</evidence>
<dbReference type="Gene3D" id="2.60.120.260">
    <property type="entry name" value="Galactose-binding domain-like"/>
    <property type="match status" value="1"/>
</dbReference>
<dbReference type="InterPro" id="IPR008979">
    <property type="entry name" value="Galactose-bd-like_sf"/>
</dbReference>
<feature type="domain" description="NAD glycohydrolase translocation F5/8 type C" evidence="3">
    <location>
        <begin position="23"/>
        <end position="173"/>
    </location>
</feature>
<proteinExistence type="predicted"/>
<dbReference type="EMBL" id="VSSQ01004564">
    <property type="protein sequence ID" value="MPM25722.1"/>
    <property type="molecule type" value="Genomic_DNA"/>
</dbReference>
<keyword evidence="2" id="KW-0812">Transmembrane</keyword>
<dbReference type="NCBIfam" id="NF047619">
    <property type="entry name" value="NADase_discoid"/>
    <property type="match status" value="1"/>
</dbReference>
<gene>
    <name evidence="4" type="ORF">SDC9_72222</name>
</gene>
<dbReference type="SUPFAM" id="SSF49785">
    <property type="entry name" value="Galactose-binding domain-like"/>
    <property type="match status" value="1"/>
</dbReference>
<reference evidence="4" key="1">
    <citation type="submission" date="2019-08" db="EMBL/GenBank/DDBJ databases">
        <authorList>
            <person name="Kucharzyk K."/>
            <person name="Murdoch R.W."/>
            <person name="Higgins S."/>
            <person name="Loffler F."/>
        </authorList>
    </citation>
    <scope>NUCLEOTIDE SEQUENCE</scope>
</reference>
<dbReference type="Pfam" id="PF25302">
    <property type="entry name" value="NADase_transloc"/>
    <property type="match status" value="1"/>
</dbReference>
<protein>
    <recommendedName>
        <fullName evidence="3">NAD glycohydrolase translocation F5/8 type C domain-containing protein</fullName>
    </recommendedName>
</protein>
<sequence length="293" mass="32544">MISAVFYYPFELEEPKDYQKDSDWLSKIYVSSTLKSQTDAYSALNLFDGNPDTVWASEGKSEGETIELLFDSGVSFGILNGFIKSEALYYDNARIKTLKVEAWRFDSTTDELMSGEYEVAFDDIPYANIDKSNLFNCLTLFDPHDSPWDLVRLTVTEVYPGRKYNDLCISEIFLFSQYIVNECGEEGFTLSPISICENFSEIVKGINSASPTGDRNMSSQPISSPATSQSPIVSDTDSPTPDSPTDAEPASSIQPETQALTAKNAMPIGVAVLFALTFCAVIAIYLKMRKRPE</sequence>
<feature type="transmembrane region" description="Helical" evidence="2">
    <location>
        <begin position="265"/>
        <end position="286"/>
    </location>
</feature>
<organism evidence="4">
    <name type="scientific">bioreactor metagenome</name>
    <dbReference type="NCBI Taxonomy" id="1076179"/>
    <lineage>
        <taxon>unclassified sequences</taxon>
        <taxon>metagenomes</taxon>
        <taxon>ecological metagenomes</taxon>
    </lineage>
</organism>
<evidence type="ECO:0000256" key="2">
    <source>
        <dbReference type="SAM" id="Phobius"/>
    </source>
</evidence>
<keyword evidence="2" id="KW-1133">Transmembrane helix</keyword>